<keyword evidence="3" id="KW-0472">Membrane</keyword>
<dbReference type="EMBL" id="FNHG01000003">
    <property type="protein sequence ID" value="SDL91603.1"/>
    <property type="molecule type" value="Genomic_DNA"/>
</dbReference>
<dbReference type="AlphaFoldDB" id="A0A1G9NZ71"/>
<dbReference type="Proteomes" id="UP000199759">
    <property type="component" value="Unassembled WGS sequence"/>
</dbReference>
<feature type="transmembrane region" description="Helical" evidence="3">
    <location>
        <begin position="149"/>
        <end position="170"/>
    </location>
</feature>
<proteinExistence type="predicted"/>
<keyword evidence="6" id="KW-1185">Reference proteome</keyword>
<dbReference type="SMART" id="SM00267">
    <property type="entry name" value="GGDEF"/>
    <property type="match status" value="1"/>
</dbReference>
<evidence type="ECO:0000256" key="1">
    <source>
        <dbReference type="ARBA" id="ARBA00012528"/>
    </source>
</evidence>
<evidence type="ECO:0000256" key="2">
    <source>
        <dbReference type="ARBA" id="ARBA00034247"/>
    </source>
</evidence>
<keyword evidence="3" id="KW-0812">Transmembrane</keyword>
<organism evidence="5 6">
    <name type="scientific">Maricaulis salignorans</name>
    <dbReference type="NCBI Taxonomy" id="144026"/>
    <lineage>
        <taxon>Bacteria</taxon>
        <taxon>Pseudomonadati</taxon>
        <taxon>Pseudomonadota</taxon>
        <taxon>Alphaproteobacteria</taxon>
        <taxon>Maricaulales</taxon>
        <taxon>Maricaulaceae</taxon>
        <taxon>Maricaulis</taxon>
    </lineage>
</organism>
<dbReference type="GO" id="GO:1902201">
    <property type="term" value="P:negative regulation of bacterial-type flagellum-dependent cell motility"/>
    <property type="evidence" value="ECO:0007669"/>
    <property type="project" value="TreeGrafter"/>
</dbReference>
<reference evidence="5 6" key="1">
    <citation type="submission" date="2016-10" db="EMBL/GenBank/DDBJ databases">
        <authorList>
            <person name="de Groot N.N."/>
        </authorList>
    </citation>
    <scope>NUCLEOTIDE SEQUENCE [LARGE SCALE GENOMIC DNA]</scope>
    <source>
        <strain evidence="5 6">DSM 16077</strain>
    </source>
</reference>
<dbReference type="InterPro" id="IPR029787">
    <property type="entry name" value="Nucleotide_cyclase"/>
</dbReference>
<dbReference type="STRING" id="144026.SAMN04488568_10340"/>
<feature type="transmembrane region" description="Helical" evidence="3">
    <location>
        <begin position="190"/>
        <end position="211"/>
    </location>
</feature>
<dbReference type="InterPro" id="IPR050469">
    <property type="entry name" value="Diguanylate_Cyclase"/>
</dbReference>
<dbReference type="PROSITE" id="PS50887">
    <property type="entry name" value="GGDEF"/>
    <property type="match status" value="1"/>
</dbReference>
<evidence type="ECO:0000259" key="4">
    <source>
        <dbReference type="PROSITE" id="PS50887"/>
    </source>
</evidence>
<protein>
    <recommendedName>
        <fullName evidence="1">diguanylate cyclase</fullName>
        <ecNumber evidence="1">2.7.7.65</ecNumber>
    </recommendedName>
</protein>
<feature type="domain" description="GGDEF" evidence="4">
    <location>
        <begin position="254"/>
        <end position="388"/>
    </location>
</feature>
<dbReference type="Gene3D" id="3.30.70.270">
    <property type="match status" value="1"/>
</dbReference>
<dbReference type="CDD" id="cd01949">
    <property type="entry name" value="GGDEF"/>
    <property type="match status" value="1"/>
</dbReference>
<feature type="transmembrane region" description="Helical" evidence="3">
    <location>
        <begin position="6"/>
        <end position="25"/>
    </location>
</feature>
<dbReference type="InterPro" id="IPR000160">
    <property type="entry name" value="GGDEF_dom"/>
</dbReference>
<dbReference type="FunFam" id="3.30.70.270:FF:000001">
    <property type="entry name" value="Diguanylate cyclase domain protein"/>
    <property type="match status" value="1"/>
</dbReference>
<feature type="transmembrane region" description="Helical" evidence="3">
    <location>
        <begin position="95"/>
        <end position="114"/>
    </location>
</feature>
<evidence type="ECO:0000313" key="6">
    <source>
        <dbReference type="Proteomes" id="UP000199759"/>
    </source>
</evidence>
<feature type="transmembrane region" description="Helical" evidence="3">
    <location>
        <begin position="62"/>
        <end position="83"/>
    </location>
</feature>
<dbReference type="InterPro" id="IPR043128">
    <property type="entry name" value="Rev_trsase/Diguanyl_cyclase"/>
</dbReference>
<sequence>MLDTKTLSTALILILIIGSGLHLVNWRMHRDNPGAKWWALGLCVQTCGAIATAVANAGGAPIMPLLMLFNVLALSGMVMLVYGTACFSGHALPRAVYTALGVLIVVGIGWATLIEPSATTRLGVFGLVQLISNSLILSRLGYIARRDGAMGVVVLAASVVSLFVLMGSLITWQLVSQPEIAGLYANSDVLVLALLTLIACKTTMIFGYLLLSSGYSQARLEQLALSDPLTGLPNRRAFERTVTQRLASVRKTDRLIALAIFDVDHFKQINDTHGHDAGDAVLRHLGRVATAAVRPHDFLARVGGEEFAVIFDVEDAAELVTAANRLRLAIEINHARINETAIAVTVSVGAVLARSENGLDFSNLYRAADQALYSAKGTGRNRVVVGEVEPVSMAA</sequence>
<evidence type="ECO:0000313" key="5">
    <source>
        <dbReference type="EMBL" id="SDL91603.1"/>
    </source>
</evidence>
<accession>A0A1G9NZ71</accession>
<comment type="catalytic activity">
    <reaction evidence="2">
        <text>2 GTP = 3',3'-c-di-GMP + 2 diphosphate</text>
        <dbReference type="Rhea" id="RHEA:24898"/>
        <dbReference type="ChEBI" id="CHEBI:33019"/>
        <dbReference type="ChEBI" id="CHEBI:37565"/>
        <dbReference type="ChEBI" id="CHEBI:58805"/>
        <dbReference type="EC" id="2.7.7.65"/>
    </reaction>
</comment>
<dbReference type="RefSeq" id="WP_176780239.1">
    <property type="nucleotide sequence ID" value="NZ_FNHG01000003.1"/>
</dbReference>
<dbReference type="PANTHER" id="PTHR45138:SF9">
    <property type="entry name" value="DIGUANYLATE CYCLASE DGCM-RELATED"/>
    <property type="match status" value="1"/>
</dbReference>
<dbReference type="GO" id="GO:0052621">
    <property type="term" value="F:diguanylate cyclase activity"/>
    <property type="evidence" value="ECO:0007669"/>
    <property type="project" value="UniProtKB-EC"/>
</dbReference>
<dbReference type="GO" id="GO:0043709">
    <property type="term" value="P:cell adhesion involved in single-species biofilm formation"/>
    <property type="evidence" value="ECO:0007669"/>
    <property type="project" value="TreeGrafter"/>
</dbReference>
<dbReference type="GO" id="GO:0005886">
    <property type="term" value="C:plasma membrane"/>
    <property type="evidence" value="ECO:0007669"/>
    <property type="project" value="TreeGrafter"/>
</dbReference>
<dbReference type="PANTHER" id="PTHR45138">
    <property type="entry name" value="REGULATORY COMPONENTS OF SENSORY TRANSDUCTION SYSTEM"/>
    <property type="match status" value="1"/>
</dbReference>
<dbReference type="EC" id="2.7.7.65" evidence="1"/>
<evidence type="ECO:0000256" key="3">
    <source>
        <dbReference type="SAM" id="Phobius"/>
    </source>
</evidence>
<feature type="transmembrane region" description="Helical" evidence="3">
    <location>
        <begin position="37"/>
        <end position="56"/>
    </location>
</feature>
<dbReference type="Pfam" id="PF00990">
    <property type="entry name" value="GGDEF"/>
    <property type="match status" value="1"/>
</dbReference>
<name>A0A1G9NZ71_9PROT</name>
<dbReference type="SUPFAM" id="SSF55073">
    <property type="entry name" value="Nucleotide cyclase"/>
    <property type="match status" value="1"/>
</dbReference>
<feature type="transmembrane region" description="Helical" evidence="3">
    <location>
        <begin position="120"/>
        <end position="137"/>
    </location>
</feature>
<gene>
    <name evidence="5" type="ORF">SAMN04488568_10340</name>
</gene>
<keyword evidence="3" id="KW-1133">Transmembrane helix</keyword>
<dbReference type="NCBIfam" id="TIGR00254">
    <property type="entry name" value="GGDEF"/>
    <property type="match status" value="1"/>
</dbReference>